<organism evidence="2 3">
    <name type="scientific">Streptomyces werraensis</name>
    <dbReference type="NCBI Taxonomy" id="68284"/>
    <lineage>
        <taxon>Bacteria</taxon>
        <taxon>Bacillati</taxon>
        <taxon>Actinomycetota</taxon>
        <taxon>Actinomycetes</taxon>
        <taxon>Kitasatosporales</taxon>
        <taxon>Streptomycetaceae</taxon>
        <taxon>Streptomyces</taxon>
    </lineage>
</organism>
<dbReference type="SUPFAM" id="SSF46785">
    <property type="entry name" value="Winged helix' DNA-binding domain"/>
    <property type="match status" value="1"/>
</dbReference>
<dbReference type="CDD" id="cd00090">
    <property type="entry name" value="HTH_ARSR"/>
    <property type="match status" value="1"/>
</dbReference>
<dbReference type="RefSeq" id="WP_364027567.1">
    <property type="nucleotide sequence ID" value="NZ_JBFATD010000016.1"/>
</dbReference>
<dbReference type="Gene3D" id="1.10.10.10">
    <property type="entry name" value="Winged helix-like DNA-binding domain superfamily/Winged helix DNA-binding domain"/>
    <property type="match status" value="1"/>
</dbReference>
<dbReference type="InterPro" id="IPR011991">
    <property type="entry name" value="ArsR-like_HTH"/>
</dbReference>
<sequence>MSEVTLQSVLDALADPVRRALVAQLAQSAEDLSCGRFESSVSLSTLTHHFSVLREAGVIRQYYVGATKMNALRSAEMEGRFPGLLTSVLAACVEERTAEEASPAAS</sequence>
<reference evidence="2 3" key="1">
    <citation type="submission" date="2024-06" db="EMBL/GenBank/DDBJ databases">
        <title>The Natural Products Discovery Center: Release of the First 8490 Sequenced Strains for Exploring Actinobacteria Biosynthetic Diversity.</title>
        <authorList>
            <person name="Kalkreuter E."/>
            <person name="Kautsar S.A."/>
            <person name="Yang D."/>
            <person name="Bader C.D."/>
            <person name="Teijaro C.N."/>
            <person name="Fluegel L."/>
            <person name="Davis C.M."/>
            <person name="Simpson J.R."/>
            <person name="Lauterbach L."/>
            <person name="Steele A.D."/>
            <person name="Gui C."/>
            <person name="Meng S."/>
            <person name="Li G."/>
            <person name="Viehrig K."/>
            <person name="Ye F."/>
            <person name="Su P."/>
            <person name="Kiefer A.F."/>
            <person name="Nichols A."/>
            <person name="Cepeda A.J."/>
            <person name="Yan W."/>
            <person name="Fan B."/>
            <person name="Jiang Y."/>
            <person name="Adhikari A."/>
            <person name="Zheng C.-J."/>
            <person name="Schuster L."/>
            <person name="Cowan T.M."/>
            <person name="Smanski M.J."/>
            <person name="Chevrette M.G."/>
            <person name="De Carvalho L.P.S."/>
            <person name="Shen B."/>
        </authorList>
    </citation>
    <scope>NUCLEOTIDE SEQUENCE [LARGE SCALE GENOMIC DNA]</scope>
    <source>
        <strain evidence="2 3">NPDC052768</strain>
    </source>
</reference>
<dbReference type="PRINTS" id="PR00778">
    <property type="entry name" value="HTHARSR"/>
</dbReference>
<protein>
    <submittedName>
        <fullName evidence="2">Winged helix-turn-helix domain-containing protein</fullName>
    </submittedName>
</protein>
<dbReference type="InterPro" id="IPR001845">
    <property type="entry name" value="HTH_ArsR_DNA-bd_dom"/>
</dbReference>
<gene>
    <name evidence="2" type="ORF">AB0K95_32395</name>
</gene>
<comment type="caution">
    <text evidence="2">The sequence shown here is derived from an EMBL/GenBank/DDBJ whole genome shotgun (WGS) entry which is preliminary data.</text>
</comment>
<feature type="domain" description="HTH arsR-type" evidence="1">
    <location>
        <begin position="8"/>
        <end position="86"/>
    </location>
</feature>
<dbReference type="InterPro" id="IPR036388">
    <property type="entry name" value="WH-like_DNA-bd_sf"/>
</dbReference>
<dbReference type="SMART" id="SM00418">
    <property type="entry name" value="HTH_ARSR"/>
    <property type="match status" value="1"/>
</dbReference>
<dbReference type="Proteomes" id="UP001552527">
    <property type="component" value="Unassembled WGS sequence"/>
</dbReference>
<dbReference type="InterPro" id="IPR036390">
    <property type="entry name" value="WH_DNA-bd_sf"/>
</dbReference>
<name>A0ABV3JPN1_9ACTN</name>
<keyword evidence="3" id="KW-1185">Reference proteome</keyword>
<evidence type="ECO:0000313" key="2">
    <source>
        <dbReference type="EMBL" id="MEV5249922.1"/>
    </source>
</evidence>
<evidence type="ECO:0000313" key="3">
    <source>
        <dbReference type="Proteomes" id="UP001552527"/>
    </source>
</evidence>
<dbReference type="Pfam" id="PF12840">
    <property type="entry name" value="HTH_20"/>
    <property type="match status" value="1"/>
</dbReference>
<proteinExistence type="predicted"/>
<dbReference type="EMBL" id="JBFATE010000024">
    <property type="protein sequence ID" value="MEV5249922.1"/>
    <property type="molecule type" value="Genomic_DNA"/>
</dbReference>
<accession>A0ABV3JPN1</accession>
<evidence type="ECO:0000259" key="1">
    <source>
        <dbReference type="SMART" id="SM00418"/>
    </source>
</evidence>